<keyword evidence="3" id="KW-1185">Reference proteome</keyword>
<dbReference type="AlphaFoldDB" id="A0A1C4WY06"/>
<name>A0A1C4WY06_9ACTN</name>
<proteinExistence type="predicted"/>
<evidence type="ECO:0000256" key="1">
    <source>
        <dbReference type="SAM" id="MobiDB-lite"/>
    </source>
</evidence>
<organism evidence="2 3">
    <name type="scientific">Micromonospora carbonacea</name>
    <dbReference type="NCBI Taxonomy" id="47853"/>
    <lineage>
        <taxon>Bacteria</taxon>
        <taxon>Bacillati</taxon>
        <taxon>Actinomycetota</taxon>
        <taxon>Actinomycetes</taxon>
        <taxon>Micromonosporales</taxon>
        <taxon>Micromonosporaceae</taxon>
        <taxon>Micromonospora</taxon>
    </lineage>
</organism>
<dbReference type="EMBL" id="FMCT01000004">
    <property type="protein sequence ID" value="SCF01122.1"/>
    <property type="molecule type" value="Genomic_DNA"/>
</dbReference>
<dbReference type="Proteomes" id="UP000183585">
    <property type="component" value="Unassembled WGS sequence"/>
</dbReference>
<gene>
    <name evidence="2" type="ORF">GA0070563_104107</name>
</gene>
<evidence type="ECO:0000313" key="2">
    <source>
        <dbReference type="EMBL" id="SCF01122.1"/>
    </source>
</evidence>
<evidence type="ECO:0000313" key="3">
    <source>
        <dbReference type="Proteomes" id="UP000183585"/>
    </source>
</evidence>
<sequence length="87" mass="9298">MTPIANGPARNTPKGRIEPAPAAYGCRCPGGQPITIASFAEQQLVDVERRHLTSTGCGLPSEHVEPRVYQAGIGRCQATRHFGNTRA</sequence>
<accession>A0A1C4WY06</accession>
<reference evidence="3" key="1">
    <citation type="submission" date="2016-06" db="EMBL/GenBank/DDBJ databases">
        <authorList>
            <person name="Varghese N."/>
            <person name="Submissions Spin"/>
        </authorList>
    </citation>
    <scope>NUCLEOTIDE SEQUENCE [LARGE SCALE GENOMIC DNA]</scope>
    <source>
        <strain evidence="3">DSM 43168</strain>
    </source>
</reference>
<feature type="region of interest" description="Disordered" evidence="1">
    <location>
        <begin position="1"/>
        <end position="20"/>
    </location>
</feature>
<dbReference type="RefSeq" id="WP_074474170.1">
    <property type="nucleotide sequence ID" value="NZ_FMCT01000004.1"/>
</dbReference>
<protein>
    <submittedName>
        <fullName evidence="2">Uncharacterized protein</fullName>
    </submittedName>
</protein>